<sequence>MLKCNLKYISMSYNKPASMNVFQYKHMKNLSSIIYYSQNGHC</sequence>
<reference evidence="1 2" key="1">
    <citation type="submission" date="2018-09" db="EMBL/GenBank/DDBJ databases">
        <authorList>
            <person name="Postec A."/>
        </authorList>
    </citation>
    <scope>NUCLEOTIDE SEQUENCE [LARGE SCALE GENOMIC DNA]</scope>
    <source>
        <strain evidence="1">70B-A</strain>
    </source>
</reference>
<gene>
    <name evidence="1" type="ORF">PATL70BA_3413</name>
</gene>
<keyword evidence="2" id="KW-1185">Reference proteome</keyword>
<evidence type="ECO:0000313" key="2">
    <source>
        <dbReference type="Proteomes" id="UP000279029"/>
    </source>
</evidence>
<organism evidence="1 2">
    <name type="scientific">Petrocella atlantisensis</name>
    <dbReference type="NCBI Taxonomy" id="2173034"/>
    <lineage>
        <taxon>Bacteria</taxon>
        <taxon>Bacillati</taxon>
        <taxon>Bacillota</taxon>
        <taxon>Clostridia</taxon>
        <taxon>Lachnospirales</taxon>
        <taxon>Vallitaleaceae</taxon>
        <taxon>Petrocella</taxon>
    </lineage>
</organism>
<dbReference type="AlphaFoldDB" id="A0A3P7P2P1"/>
<evidence type="ECO:0000313" key="1">
    <source>
        <dbReference type="EMBL" id="VDN49345.1"/>
    </source>
</evidence>
<dbReference type="Proteomes" id="UP000279029">
    <property type="component" value="Chromosome"/>
</dbReference>
<proteinExistence type="predicted"/>
<name>A0A3P7P2P1_9FIRM</name>
<accession>A0A3P7P2P1</accession>
<protein>
    <submittedName>
        <fullName evidence="1">Uncharacterized protein</fullName>
    </submittedName>
</protein>
<dbReference type="KEGG" id="cbar:PATL70BA_3413"/>
<dbReference type="EMBL" id="LR130778">
    <property type="protein sequence ID" value="VDN49345.1"/>
    <property type="molecule type" value="Genomic_DNA"/>
</dbReference>